<evidence type="ECO:0000256" key="4">
    <source>
        <dbReference type="ARBA" id="ARBA00022842"/>
    </source>
</evidence>
<evidence type="ECO:0000259" key="8">
    <source>
        <dbReference type="Pfam" id="PF03372"/>
    </source>
</evidence>
<feature type="active site" description="Proton acceptor" evidence="5">
    <location>
        <position position="250"/>
    </location>
</feature>
<comment type="similarity">
    <text evidence="1">Belongs to the DNA repair enzymes AP/ExoA family.</text>
</comment>
<feature type="domain" description="Endonuclease/exonuclease/phosphatase" evidence="8">
    <location>
        <begin position="4"/>
        <end position="250"/>
    </location>
</feature>
<dbReference type="NCBIfam" id="TIGR00633">
    <property type="entry name" value="xth"/>
    <property type="match status" value="1"/>
</dbReference>
<dbReference type="CDD" id="cd09086">
    <property type="entry name" value="ExoIII-like_AP-endo"/>
    <property type="match status" value="1"/>
</dbReference>
<dbReference type="GO" id="GO:0008311">
    <property type="term" value="F:double-stranded DNA 3'-5' DNA exonuclease activity"/>
    <property type="evidence" value="ECO:0007669"/>
    <property type="project" value="InterPro"/>
</dbReference>
<evidence type="ECO:0000313" key="10">
    <source>
        <dbReference type="Proteomes" id="UP000093080"/>
    </source>
</evidence>
<evidence type="ECO:0000256" key="7">
    <source>
        <dbReference type="PIRSR" id="PIRSR604808-3"/>
    </source>
</evidence>
<keyword evidence="2 6" id="KW-0479">Metal-binding</keyword>
<dbReference type="STRING" id="1156395.DBT_1169"/>
<name>A0A1B9F679_9BACT</name>
<dbReference type="InterPro" id="IPR036691">
    <property type="entry name" value="Endo/exonu/phosph_ase_sf"/>
</dbReference>
<comment type="cofactor">
    <cofactor evidence="6">
        <name>Mg(2+)</name>
        <dbReference type="ChEBI" id="CHEBI:18420"/>
    </cofactor>
    <cofactor evidence="6">
        <name>Mn(2+)</name>
        <dbReference type="ChEBI" id="CHEBI:29035"/>
    </cofactor>
    <text evidence="6">Probably binds two magnesium or manganese ions per subunit.</text>
</comment>
<dbReference type="Gene3D" id="3.60.10.10">
    <property type="entry name" value="Endonuclease/exonuclease/phosphatase"/>
    <property type="match status" value="1"/>
</dbReference>
<feature type="binding site" evidence="6">
    <location>
        <position position="7"/>
    </location>
    <ligand>
        <name>Mg(2+)</name>
        <dbReference type="ChEBI" id="CHEBI:18420"/>
        <label>1</label>
    </ligand>
</feature>
<dbReference type="SUPFAM" id="SSF56219">
    <property type="entry name" value="DNase I-like"/>
    <property type="match status" value="1"/>
</dbReference>
<dbReference type="PANTHER" id="PTHR43250:SF2">
    <property type="entry name" value="EXODEOXYRIBONUCLEASE III"/>
    <property type="match status" value="1"/>
</dbReference>
<feature type="active site" description="Proton donor/acceptor" evidence="5">
    <location>
        <position position="148"/>
    </location>
</feature>
<sequence length="266" mass="31361">MFIATFNANSIRARKDIIQKWLNKTGCNILCIQETKVQDKDFPSKDFQELGYNCYYKGQKSYNGVAILSKEEPNQVSYGIGDGKDSEEDQARIIRASFKDFELINVYVPQGREIDHPNFKKKLEWFRRLLDHLKNHHSPSQPLLILGDFNVAPEERDVYAPEKKKNHVCFHESVRKEFFSLLDWGLFDLFRHFNKEEKQYTFFDYRIPKSVERRLGWRIDHILVTSPVLSQAKNCYIDLEPRTWPKPSDHTFLCAEFEPKLCTSNA</sequence>
<evidence type="ECO:0000256" key="3">
    <source>
        <dbReference type="ARBA" id="ARBA00022801"/>
    </source>
</evidence>
<evidence type="ECO:0000256" key="6">
    <source>
        <dbReference type="PIRSR" id="PIRSR604808-2"/>
    </source>
</evidence>
<accession>A0A1B9F679</accession>
<feature type="site" description="Important for catalytic activity" evidence="7">
    <location>
        <position position="220"/>
    </location>
</feature>
<dbReference type="InterPro" id="IPR004808">
    <property type="entry name" value="AP_endonuc_1"/>
</dbReference>
<feature type="binding site" evidence="6">
    <location>
        <position position="148"/>
    </location>
    <ligand>
        <name>Mg(2+)</name>
        <dbReference type="ChEBI" id="CHEBI:18420"/>
        <label>1</label>
    </ligand>
</feature>
<feature type="binding site" evidence="6">
    <location>
        <position position="250"/>
    </location>
    <ligand>
        <name>Mg(2+)</name>
        <dbReference type="ChEBI" id="CHEBI:18420"/>
        <label>1</label>
    </ligand>
</feature>
<dbReference type="GO" id="GO:0046872">
    <property type="term" value="F:metal ion binding"/>
    <property type="evidence" value="ECO:0007669"/>
    <property type="project" value="UniProtKB-KW"/>
</dbReference>
<dbReference type="PANTHER" id="PTHR43250">
    <property type="entry name" value="EXODEOXYRIBONUCLEASE III"/>
    <property type="match status" value="1"/>
</dbReference>
<dbReference type="GO" id="GO:0006281">
    <property type="term" value="P:DNA repair"/>
    <property type="evidence" value="ECO:0007669"/>
    <property type="project" value="InterPro"/>
</dbReference>
<dbReference type="NCBIfam" id="TIGR00195">
    <property type="entry name" value="exoDNase_III"/>
    <property type="match status" value="1"/>
</dbReference>
<dbReference type="Pfam" id="PF03372">
    <property type="entry name" value="Exo_endo_phos"/>
    <property type="match status" value="1"/>
</dbReference>
<keyword evidence="6" id="KW-0464">Manganese</keyword>
<feature type="site" description="Transition state stabilizer" evidence="7">
    <location>
        <position position="150"/>
    </location>
</feature>
<dbReference type="AlphaFoldDB" id="A0A1B9F679"/>
<reference evidence="9 10" key="1">
    <citation type="submission" date="2016-06" db="EMBL/GenBank/DDBJ databases">
        <title>Respiratory ammonification of nitrate coupled to the oxidation of elemental sulfur in deep-sea autotrophic thermophilic bacteria.</title>
        <authorList>
            <person name="Slobodkina G.B."/>
            <person name="Mardanov A.V."/>
            <person name="Ravin N.V."/>
            <person name="Frolova A.A."/>
            <person name="Viryasiv M.B."/>
            <person name="Chernyh N.A."/>
            <person name="Bonch-Osmolovskaya E.A."/>
            <person name="Slobodkin A.I."/>
        </authorList>
    </citation>
    <scope>NUCLEOTIDE SEQUENCE [LARGE SCALE GENOMIC DNA]</scope>
    <source>
        <strain evidence="9 10">S69</strain>
    </source>
</reference>
<feature type="binding site" evidence="6">
    <location>
        <position position="150"/>
    </location>
    <ligand>
        <name>Mg(2+)</name>
        <dbReference type="ChEBI" id="CHEBI:18420"/>
        <label>1</label>
    </ligand>
</feature>
<dbReference type="PATRIC" id="fig|1156395.6.peg.1184"/>
<gene>
    <name evidence="9" type="ORF">DBT_1169</name>
</gene>
<dbReference type="Proteomes" id="UP000093080">
    <property type="component" value="Unassembled WGS sequence"/>
</dbReference>
<evidence type="ECO:0000256" key="2">
    <source>
        <dbReference type="ARBA" id="ARBA00022723"/>
    </source>
</evidence>
<dbReference type="InterPro" id="IPR037493">
    <property type="entry name" value="ExoIII-like"/>
</dbReference>
<feature type="binding site" evidence="6">
    <location>
        <position position="249"/>
    </location>
    <ligand>
        <name>Mg(2+)</name>
        <dbReference type="ChEBI" id="CHEBI:18420"/>
        <label>1</label>
    </ligand>
</feature>
<evidence type="ECO:0000256" key="5">
    <source>
        <dbReference type="PIRSR" id="PIRSR604808-1"/>
    </source>
</evidence>
<feature type="binding site" evidence="6">
    <location>
        <position position="34"/>
    </location>
    <ligand>
        <name>Mg(2+)</name>
        <dbReference type="ChEBI" id="CHEBI:18420"/>
        <label>1</label>
    </ligand>
</feature>
<dbReference type="PROSITE" id="PS51435">
    <property type="entry name" value="AP_NUCLEASE_F1_4"/>
    <property type="match status" value="1"/>
</dbReference>
<evidence type="ECO:0000256" key="1">
    <source>
        <dbReference type="ARBA" id="ARBA00007092"/>
    </source>
</evidence>
<feature type="active site" evidence="5">
    <location>
        <position position="107"/>
    </location>
</feature>
<keyword evidence="10" id="KW-1185">Reference proteome</keyword>
<dbReference type="EMBL" id="MAGO01000005">
    <property type="protein sequence ID" value="OCC15422.1"/>
    <property type="molecule type" value="Genomic_DNA"/>
</dbReference>
<proteinExistence type="inferred from homology"/>
<comment type="caution">
    <text evidence="9">The sequence shown here is derived from an EMBL/GenBank/DDBJ whole genome shotgun (WGS) entry which is preliminary data.</text>
</comment>
<protein>
    <submittedName>
        <fullName evidence="9">Exodeoxyribonuclease III</fullName>
    </submittedName>
</protein>
<keyword evidence="4 6" id="KW-0460">Magnesium</keyword>
<keyword evidence="3" id="KW-0378">Hydrolase</keyword>
<feature type="site" description="Interaction with DNA substrate" evidence="7">
    <location>
        <position position="250"/>
    </location>
</feature>
<evidence type="ECO:0000313" key="9">
    <source>
        <dbReference type="EMBL" id="OCC15422.1"/>
    </source>
</evidence>
<dbReference type="InterPro" id="IPR005135">
    <property type="entry name" value="Endo/exonuclease/phosphatase"/>
</dbReference>
<organism evidence="9 10">
    <name type="scientific">Dissulfuribacter thermophilus</name>
    <dbReference type="NCBI Taxonomy" id="1156395"/>
    <lineage>
        <taxon>Bacteria</taxon>
        <taxon>Pseudomonadati</taxon>
        <taxon>Thermodesulfobacteriota</taxon>
        <taxon>Dissulfuribacteria</taxon>
        <taxon>Dissulfuribacterales</taxon>
        <taxon>Dissulfuribacteraceae</taxon>
        <taxon>Dissulfuribacter</taxon>
    </lineage>
</organism>